<keyword evidence="4" id="KW-1185">Reference proteome</keyword>
<dbReference type="Proteomes" id="UP000195141">
    <property type="component" value="Chromosome"/>
</dbReference>
<dbReference type="OrthoDB" id="9796171at2"/>
<reference evidence="3" key="3">
    <citation type="submission" date="2024-03" db="EMBL/GenBank/DDBJ databases">
        <title>The Genome Sequence of Enterococcus sp. DIV0242b.</title>
        <authorList>
            <consortium name="The Broad Institute Genomics Platform"/>
            <consortium name="The Broad Institute Microbial Omics Core"/>
            <consortium name="The Broad Institute Genomic Center for Infectious Diseases"/>
            <person name="Earl A."/>
            <person name="Manson A."/>
            <person name="Gilmore M."/>
            <person name="Schwartman J."/>
            <person name="Shea T."/>
            <person name="Abouelleil A."/>
            <person name="Cao P."/>
            <person name="Chapman S."/>
            <person name="Cusick C."/>
            <person name="Young S."/>
            <person name="Neafsey D."/>
            <person name="Nusbaum C."/>
            <person name="Birren B."/>
        </authorList>
    </citation>
    <scope>NUCLEOTIDE SEQUENCE</scope>
    <source>
        <strain evidence="3">9E7_DIV0242</strain>
    </source>
</reference>
<dbReference type="EMBL" id="CP147247">
    <property type="protein sequence ID" value="WYJ92418.1"/>
    <property type="molecule type" value="Genomic_DNA"/>
</dbReference>
<proteinExistence type="predicted"/>
<dbReference type="Pfam" id="PF13673">
    <property type="entry name" value="Acetyltransf_10"/>
    <property type="match status" value="1"/>
</dbReference>
<dbReference type="InterPro" id="IPR000182">
    <property type="entry name" value="GNAT_dom"/>
</dbReference>
<dbReference type="RefSeq" id="WP_086349359.1">
    <property type="nucleotide sequence ID" value="NZ_CP147247.1"/>
</dbReference>
<protein>
    <recommendedName>
        <fullName evidence="1">N-acetyltransferase domain-containing protein</fullName>
    </recommendedName>
</protein>
<reference evidence="2" key="1">
    <citation type="submission" date="2017-05" db="EMBL/GenBank/DDBJ databases">
        <title>The Genome Sequence of Enterococcus sp. 9E7_DIV0242.</title>
        <authorList>
            <consortium name="The Broad Institute Genomics Platform"/>
            <consortium name="The Broad Institute Genomic Center for Infectious Diseases"/>
            <person name="Earl A."/>
            <person name="Manson A."/>
            <person name="Schwartman J."/>
            <person name="Gilmore M."/>
            <person name="Abouelleil A."/>
            <person name="Cao P."/>
            <person name="Chapman S."/>
            <person name="Cusick C."/>
            <person name="Shea T."/>
            <person name="Young S."/>
            <person name="Neafsey D."/>
            <person name="Nusbaum C."/>
            <person name="Birren B."/>
        </authorList>
    </citation>
    <scope>NUCLEOTIDE SEQUENCE [LARGE SCALE GENOMIC DNA]</scope>
    <source>
        <strain evidence="2">9E7_DIV0242</strain>
    </source>
</reference>
<dbReference type="EMBL" id="NGMM01000003">
    <property type="protein sequence ID" value="OTP16101.1"/>
    <property type="molecule type" value="Genomic_DNA"/>
</dbReference>
<dbReference type="PANTHER" id="PTHR13355">
    <property type="entry name" value="GLUCOSAMINE 6-PHOSPHATE N-ACETYLTRANSFERASE"/>
    <property type="match status" value="1"/>
</dbReference>
<dbReference type="Gene3D" id="3.40.630.30">
    <property type="match status" value="1"/>
</dbReference>
<organism evidence="2">
    <name type="scientific">Candidatus Enterococcus clewellii</name>
    <dbReference type="NCBI Taxonomy" id="1834193"/>
    <lineage>
        <taxon>Bacteria</taxon>
        <taxon>Bacillati</taxon>
        <taxon>Bacillota</taxon>
        <taxon>Bacilli</taxon>
        <taxon>Lactobacillales</taxon>
        <taxon>Enterococcaceae</taxon>
        <taxon>Enterococcus</taxon>
    </lineage>
</organism>
<dbReference type="AlphaFoldDB" id="A0A242K706"/>
<accession>A0A242K706</accession>
<evidence type="ECO:0000259" key="1">
    <source>
        <dbReference type="PROSITE" id="PS51186"/>
    </source>
</evidence>
<name>A0A242K706_9ENTE</name>
<evidence type="ECO:0000313" key="4">
    <source>
        <dbReference type="Proteomes" id="UP000195141"/>
    </source>
</evidence>
<dbReference type="SUPFAM" id="SSF55729">
    <property type="entry name" value="Acyl-CoA N-acyltransferases (Nat)"/>
    <property type="match status" value="1"/>
</dbReference>
<dbReference type="PROSITE" id="PS51186">
    <property type="entry name" value="GNAT"/>
    <property type="match status" value="1"/>
</dbReference>
<reference evidence="3" key="2">
    <citation type="submission" date="2017-05" db="EMBL/GenBank/DDBJ databases">
        <authorList>
            <consortium name="The Broad Institute Genomics Platform"/>
            <consortium name="The Broad Institute Genomic Center for Infectious Diseases"/>
            <person name="Earl A."/>
            <person name="Manson A."/>
            <person name="Schwartman J."/>
            <person name="Gilmore M."/>
            <person name="Abouelleil A."/>
            <person name="Cao P."/>
            <person name="Chapman S."/>
            <person name="Cusick C."/>
            <person name="Shea T."/>
            <person name="Young S."/>
            <person name="Neafsey D."/>
            <person name="Nusbaum C."/>
            <person name="Birren B."/>
        </authorList>
    </citation>
    <scope>NUCLEOTIDE SEQUENCE</scope>
    <source>
        <strain evidence="3">9E7_DIV0242</strain>
    </source>
</reference>
<dbReference type="PANTHER" id="PTHR13355:SF11">
    <property type="entry name" value="GLUCOSAMINE 6-PHOSPHATE N-ACETYLTRANSFERASE"/>
    <property type="match status" value="1"/>
</dbReference>
<evidence type="ECO:0000313" key="3">
    <source>
        <dbReference type="EMBL" id="WYJ92418.1"/>
    </source>
</evidence>
<dbReference type="GO" id="GO:0004343">
    <property type="term" value="F:glucosamine 6-phosphate N-acetyltransferase activity"/>
    <property type="evidence" value="ECO:0007669"/>
    <property type="project" value="TreeGrafter"/>
</dbReference>
<dbReference type="InterPro" id="IPR039143">
    <property type="entry name" value="GNPNAT1-like"/>
</dbReference>
<dbReference type="InterPro" id="IPR016181">
    <property type="entry name" value="Acyl_CoA_acyltransferase"/>
</dbReference>
<feature type="domain" description="N-acetyltransferase" evidence="1">
    <location>
        <begin position="1"/>
        <end position="143"/>
    </location>
</feature>
<sequence length="148" mass="17034">MKLHFGNERWNQAAAFALRYEVFVKEQHISIQDEFDRLDTPDRKYFVLYQGREVVGTLRYELAEEEIVQPDRLCVQEDYRRKGMGSKLMKALEDKAVAEGCTTSTLSAEISVVPFYEKLGYTKKSGTYLEDNILCVKMSKDLSVSTEG</sequence>
<dbReference type="CDD" id="cd04301">
    <property type="entry name" value="NAT_SF"/>
    <property type="match status" value="1"/>
</dbReference>
<gene>
    <name evidence="2" type="ORF">A5888_002315</name>
    <name evidence="3" type="ORF">A5888_004191</name>
</gene>
<evidence type="ECO:0000313" key="2">
    <source>
        <dbReference type="EMBL" id="OTP16101.1"/>
    </source>
</evidence>